<dbReference type="RefSeq" id="WP_040091348.1">
    <property type="nucleotide sequence ID" value="NZ_BFKI01000223.1"/>
</dbReference>
<dbReference type="EMBL" id="BFXY01000188">
    <property type="protein sequence ID" value="GDH65354.1"/>
    <property type="molecule type" value="Genomic_DNA"/>
</dbReference>
<accession>A0A0B1KAT4</accession>
<reference evidence="2 5" key="2">
    <citation type="submission" date="2018-04" db="EMBL/GenBank/DDBJ databases">
        <title>Large scale genomics of bovine and human commensal E. coli to reveal the emerging process of EHEC.</title>
        <authorList>
            <person name="Arimizu Y."/>
            <person name="Ogura Y."/>
        </authorList>
    </citation>
    <scope>NUCLEOTIDE SEQUENCE [LARGE SCALE GENOMIC DNA]</scope>
    <source>
        <strain evidence="2 5">KK-P061</strain>
    </source>
</reference>
<proteinExistence type="predicted"/>
<name>A0A0B1KAT4_ECOLX</name>
<dbReference type="Proteomes" id="UP000037564">
    <property type="component" value="Unassembled WGS sequence"/>
</dbReference>
<keyword evidence="1" id="KW-1133">Transmembrane helix</keyword>
<feature type="transmembrane region" description="Helical" evidence="1">
    <location>
        <begin position="28"/>
        <end position="46"/>
    </location>
</feature>
<dbReference type="InterPro" id="IPR025169">
    <property type="entry name" value="DUF3927"/>
</dbReference>
<dbReference type="Proteomes" id="UP000303027">
    <property type="component" value="Unassembled WGS sequence"/>
</dbReference>
<organism evidence="3 4">
    <name type="scientific">Escherichia coli</name>
    <dbReference type="NCBI Taxonomy" id="562"/>
    <lineage>
        <taxon>Bacteria</taxon>
        <taxon>Pseudomonadati</taxon>
        <taxon>Pseudomonadota</taxon>
        <taxon>Gammaproteobacteria</taxon>
        <taxon>Enterobacterales</taxon>
        <taxon>Enterobacteriaceae</taxon>
        <taxon>Escherichia</taxon>
    </lineage>
</organism>
<comment type="caution">
    <text evidence="3">The sequence shown here is derived from an EMBL/GenBank/DDBJ whole genome shotgun (WGS) entry which is preliminary data.</text>
</comment>
<evidence type="ECO:0000256" key="1">
    <source>
        <dbReference type="SAM" id="Phobius"/>
    </source>
</evidence>
<gene>
    <name evidence="2" type="ORF">BvCmsKKP061_05216</name>
    <name evidence="3" type="ORF">WR15_27840</name>
</gene>
<sequence>MKSARLVLAAILLFLVVAVDFTGRLMSVLADGVLVAGMVIMVLPLLKSVKNTQT</sequence>
<dbReference type="Pfam" id="PF13064">
    <property type="entry name" value="DUF3927"/>
    <property type="match status" value="1"/>
</dbReference>
<evidence type="ECO:0000313" key="5">
    <source>
        <dbReference type="Proteomes" id="UP000303027"/>
    </source>
</evidence>
<evidence type="ECO:0000313" key="4">
    <source>
        <dbReference type="Proteomes" id="UP000037564"/>
    </source>
</evidence>
<dbReference type="EMBL" id="LGZN01000140">
    <property type="protein sequence ID" value="KNF58478.1"/>
    <property type="molecule type" value="Genomic_DNA"/>
</dbReference>
<dbReference type="AlphaFoldDB" id="A0A0B1KAT4"/>
<reference evidence="3 4" key="1">
    <citation type="submission" date="2015-07" db="EMBL/GenBank/DDBJ databases">
        <title>Genome sequences of 64 non-O157:H7 Shiga toxin-producing Escherichia coli strains.</title>
        <authorList>
            <person name="Gonzalez-Escalona N."/>
            <person name="Toro M."/>
            <person name="Timme R."/>
            <person name="Payne J."/>
        </authorList>
    </citation>
    <scope>NUCLEOTIDE SEQUENCE [LARGE SCALE GENOMIC DNA]</scope>
    <source>
        <strain evidence="3 4">CFSAN026843</strain>
    </source>
</reference>
<keyword evidence="1" id="KW-0812">Transmembrane</keyword>
<dbReference type="PATRIC" id="fig|562.7396.peg.817"/>
<evidence type="ECO:0000313" key="3">
    <source>
        <dbReference type="EMBL" id="KNF58478.1"/>
    </source>
</evidence>
<keyword evidence="1" id="KW-0472">Membrane</keyword>
<evidence type="ECO:0000313" key="2">
    <source>
        <dbReference type="EMBL" id="GDH65354.1"/>
    </source>
</evidence>
<protein>
    <submittedName>
        <fullName evidence="3">Membrane protein</fullName>
    </submittedName>
</protein>